<accession>A0A6A6GB24</accession>
<keyword evidence="2" id="KW-1133">Transmembrane helix</keyword>
<evidence type="ECO:0000256" key="2">
    <source>
        <dbReference type="SAM" id="Phobius"/>
    </source>
</evidence>
<keyword evidence="2" id="KW-0812">Transmembrane</keyword>
<feature type="region of interest" description="Disordered" evidence="1">
    <location>
        <begin position="617"/>
        <end position="639"/>
    </location>
</feature>
<evidence type="ECO:0000313" key="4">
    <source>
        <dbReference type="Proteomes" id="UP000799538"/>
    </source>
</evidence>
<protein>
    <recommendedName>
        <fullName evidence="5">Aspartic peptidase domain-containing protein</fullName>
    </recommendedName>
</protein>
<organism evidence="3 4">
    <name type="scientific">Elsinoe ampelina</name>
    <dbReference type="NCBI Taxonomy" id="302913"/>
    <lineage>
        <taxon>Eukaryota</taxon>
        <taxon>Fungi</taxon>
        <taxon>Dikarya</taxon>
        <taxon>Ascomycota</taxon>
        <taxon>Pezizomycotina</taxon>
        <taxon>Dothideomycetes</taxon>
        <taxon>Dothideomycetidae</taxon>
        <taxon>Myriangiales</taxon>
        <taxon>Elsinoaceae</taxon>
        <taxon>Elsinoe</taxon>
    </lineage>
</organism>
<evidence type="ECO:0008006" key="5">
    <source>
        <dbReference type="Google" id="ProtNLM"/>
    </source>
</evidence>
<name>A0A6A6GB24_9PEZI</name>
<keyword evidence="2" id="KW-0472">Membrane</keyword>
<proteinExistence type="predicted"/>
<dbReference type="SUPFAM" id="SSF50630">
    <property type="entry name" value="Acid proteases"/>
    <property type="match status" value="1"/>
</dbReference>
<dbReference type="OrthoDB" id="4074350at2759"/>
<evidence type="ECO:0000313" key="3">
    <source>
        <dbReference type="EMBL" id="KAF2222914.1"/>
    </source>
</evidence>
<dbReference type="EMBL" id="ML992507">
    <property type="protein sequence ID" value="KAF2222914.1"/>
    <property type="molecule type" value="Genomic_DNA"/>
</dbReference>
<gene>
    <name evidence="3" type="ORF">BDZ85DRAFT_296165</name>
</gene>
<dbReference type="InterPro" id="IPR021109">
    <property type="entry name" value="Peptidase_aspartic_dom_sf"/>
</dbReference>
<feature type="transmembrane region" description="Helical" evidence="2">
    <location>
        <begin position="515"/>
        <end position="537"/>
    </location>
</feature>
<evidence type="ECO:0000256" key="1">
    <source>
        <dbReference type="SAM" id="MobiDB-lite"/>
    </source>
</evidence>
<sequence length="639" mass="68283">MLKLQFSIDYKFAKKIPALLQQRILVRRSYQVVVLTTITRISALNGPIPPCQSSRSYGPDGPWPAVSVRIGGLDNDTDPFIQAAAVDLFPGGRYASHILTPMLCDAWPGTACAAGVLWTPFEDQFSSQITFTSSISSKSGGYALMGRNYRQLTMQGRGQASTIYNTSLVAVQEGNITYPNGLIGPPVLGYLNVGAKRETNVTFPLSNAISEGSITSFLYPAGLWRTQVTPSYSYGLHLGSVAISYQGSLIYGGFDSGRILGDYVTYSLDNPADIDNTIQAGPRLLDVVLGVEKGGTPFDGFVNRSRLLLDESSNEGIYNPAGTRAKIASYSPVSFGTNTQFYLWDTEDPAYERIVKSPGYLGFVFASGGGSLSTVTIKVPFAPLNLTLSAPITPQTTQYFPCVPRSPTSDDASGDLYRLGRAFLQAAYIGANWNRAIGCLGQAPGPGNGGQGLGPGAKDIQDSDTILQGVANDDTLFARSWADHWTELPINGSKPGSDSMGSQPPSNGISTGAKAGFGAGCGAVALTLIACTTVFVWRRQKGANTQSAQVQNFFGHESLSPYVDRKYLLQGPSELDGEPAAPCELRSSMSPIELPGYPSEVKPNAALVSLIPLVRNKSEHKSPATPQKELHGRGHDMHF</sequence>
<reference evidence="4" key="1">
    <citation type="journal article" date="2020" name="Stud. Mycol.">
        <title>101 Dothideomycetes genomes: A test case for predicting lifestyles and emergence of pathogens.</title>
        <authorList>
            <person name="Haridas S."/>
            <person name="Albert R."/>
            <person name="Binder M."/>
            <person name="Bloem J."/>
            <person name="LaButti K."/>
            <person name="Salamov A."/>
            <person name="Andreopoulos B."/>
            <person name="Baker S."/>
            <person name="Barry K."/>
            <person name="Bills G."/>
            <person name="Bluhm B."/>
            <person name="Cannon C."/>
            <person name="Castanera R."/>
            <person name="Culley D."/>
            <person name="Daum C."/>
            <person name="Ezra D."/>
            <person name="Gonzalez J."/>
            <person name="Henrissat B."/>
            <person name="Kuo A."/>
            <person name="Liang C."/>
            <person name="Lipzen A."/>
            <person name="Lutzoni F."/>
            <person name="Magnuson J."/>
            <person name="Mondo S."/>
            <person name="Nolan M."/>
            <person name="Ohm R."/>
            <person name="Pangilinan J."/>
            <person name="Park H.-J."/>
            <person name="Ramirez L."/>
            <person name="Alfaro M."/>
            <person name="Sun H."/>
            <person name="Tritt A."/>
            <person name="Yoshinaga Y."/>
            <person name="Zwiers L.-H."/>
            <person name="Turgeon B."/>
            <person name="Goodwin S."/>
            <person name="Spatafora J."/>
            <person name="Crous P."/>
            <person name="Grigoriev I."/>
        </authorList>
    </citation>
    <scope>NUCLEOTIDE SEQUENCE [LARGE SCALE GENOMIC DNA]</scope>
    <source>
        <strain evidence="4">CECT 20119</strain>
    </source>
</reference>
<feature type="region of interest" description="Disordered" evidence="1">
    <location>
        <begin position="488"/>
        <end position="508"/>
    </location>
</feature>
<keyword evidence="4" id="KW-1185">Reference proteome</keyword>
<feature type="compositionally biased region" description="Polar residues" evidence="1">
    <location>
        <begin position="494"/>
        <end position="508"/>
    </location>
</feature>
<dbReference type="AlphaFoldDB" id="A0A6A6GB24"/>
<dbReference type="Proteomes" id="UP000799538">
    <property type="component" value="Unassembled WGS sequence"/>
</dbReference>